<sequence length="352" mass="41026">MNDISQELKQNPNLPNIIEDFKNLKTYSTRLETLIKIRPESIIGLTQSSFQKKQAGKENQYQENKIPDLVQIKKDSISDLSFLTNRSERTISRGMNSFLKTKFNLTKTRKVDPVWIYFVKHTAPTNVRSRKLQTIPKADTATKIQSQNKIENGNGNKKIYKNTNKNIRSEKETKNSNLRNQSFVKLRFEKKKLILRKRRPLLKRTKSELNLKKSTLSKNDNSEQKSLIFKKALSDHSLPKKRRLLKSKFIKSTQSHSSLEKEVNLKKTKGTRKKSKAPFSSKSKKSKKKAQNQRKKNHKSNPKHQKKTLTSGNNISEDNWGYGRIFIDLCPNEMISPDSWISEIERKYGQEY</sequence>
<accession>A0AAV7ZVK3</accession>
<feature type="region of interest" description="Disordered" evidence="1">
    <location>
        <begin position="148"/>
        <end position="178"/>
    </location>
</feature>
<name>A0AAV7ZVK3_9EUKA</name>
<dbReference type="Proteomes" id="UP001146793">
    <property type="component" value="Unassembled WGS sequence"/>
</dbReference>
<comment type="caution">
    <text evidence="2">The sequence shown here is derived from an EMBL/GenBank/DDBJ whole genome shotgun (WGS) entry which is preliminary data.</text>
</comment>
<evidence type="ECO:0000256" key="1">
    <source>
        <dbReference type="SAM" id="MobiDB-lite"/>
    </source>
</evidence>
<protein>
    <submittedName>
        <fullName evidence="2">Uncharacterized protein</fullName>
    </submittedName>
</protein>
<reference evidence="2" key="1">
    <citation type="submission" date="2022-08" db="EMBL/GenBank/DDBJ databases">
        <title>Novel sulphate-reducing endosymbionts in the free-living metamonad Anaeramoeba.</title>
        <authorList>
            <person name="Jerlstrom-Hultqvist J."/>
            <person name="Cepicka I."/>
            <person name="Gallot-Lavallee L."/>
            <person name="Salas-Leiva D."/>
            <person name="Curtis B.A."/>
            <person name="Zahonova K."/>
            <person name="Pipaliya S."/>
            <person name="Dacks J."/>
            <person name="Roger A.J."/>
        </authorList>
    </citation>
    <scope>NUCLEOTIDE SEQUENCE</scope>
    <source>
        <strain evidence="2">Busselton2</strain>
    </source>
</reference>
<organism evidence="2 3">
    <name type="scientific">Anaeramoeba flamelloides</name>
    <dbReference type="NCBI Taxonomy" id="1746091"/>
    <lineage>
        <taxon>Eukaryota</taxon>
        <taxon>Metamonada</taxon>
        <taxon>Anaeramoebidae</taxon>
        <taxon>Anaeramoeba</taxon>
    </lineage>
</organism>
<evidence type="ECO:0000313" key="3">
    <source>
        <dbReference type="Proteomes" id="UP001146793"/>
    </source>
</evidence>
<dbReference type="AlphaFoldDB" id="A0AAV7ZVK3"/>
<feature type="region of interest" description="Disordered" evidence="1">
    <location>
        <begin position="248"/>
        <end position="314"/>
    </location>
</feature>
<proteinExistence type="predicted"/>
<feature type="compositionally biased region" description="Basic residues" evidence="1">
    <location>
        <begin position="266"/>
        <end position="307"/>
    </location>
</feature>
<evidence type="ECO:0000313" key="2">
    <source>
        <dbReference type="EMBL" id="KAJ3445219.1"/>
    </source>
</evidence>
<feature type="compositionally biased region" description="Low complexity" evidence="1">
    <location>
        <begin position="148"/>
        <end position="166"/>
    </location>
</feature>
<dbReference type="EMBL" id="JANTQA010000023">
    <property type="protein sequence ID" value="KAJ3445219.1"/>
    <property type="molecule type" value="Genomic_DNA"/>
</dbReference>
<gene>
    <name evidence="2" type="ORF">M0812_11086</name>
</gene>